<feature type="binding site" evidence="9">
    <location>
        <begin position="383"/>
        <end position="386"/>
    </location>
    <ligand>
        <name>GTP</name>
        <dbReference type="ChEBI" id="CHEBI:37565"/>
    </ligand>
</feature>
<keyword evidence="1 9" id="KW-1003">Cell membrane</keyword>
<dbReference type="InterPro" id="IPR004390">
    <property type="entry name" value="SR_rcpt_FtsY"/>
</dbReference>
<dbReference type="SMART" id="SM00963">
    <property type="entry name" value="SRP54_N"/>
    <property type="match status" value="1"/>
</dbReference>
<feature type="compositionally biased region" description="Basic and acidic residues" evidence="10">
    <location>
        <begin position="80"/>
        <end position="90"/>
    </location>
</feature>
<evidence type="ECO:0000256" key="10">
    <source>
        <dbReference type="SAM" id="MobiDB-lite"/>
    </source>
</evidence>
<evidence type="ECO:0000256" key="7">
    <source>
        <dbReference type="ARBA" id="ARBA00023170"/>
    </source>
</evidence>
<dbReference type="Proteomes" id="UP001236585">
    <property type="component" value="Chromosome"/>
</dbReference>
<feature type="compositionally biased region" description="Polar residues" evidence="10">
    <location>
        <begin position="40"/>
        <end position="61"/>
    </location>
</feature>
<dbReference type="Gene3D" id="1.20.120.140">
    <property type="entry name" value="Signal recognition particle SRP54, nucleotide-binding domain"/>
    <property type="match status" value="1"/>
</dbReference>
<keyword evidence="14" id="KW-1185">Reference proteome</keyword>
<feature type="region of interest" description="Disordered" evidence="10">
    <location>
        <begin position="40"/>
        <end position="128"/>
    </location>
</feature>
<feature type="transmembrane region" description="Helical" evidence="11">
    <location>
        <begin position="6"/>
        <end position="26"/>
    </location>
</feature>
<dbReference type="Pfam" id="PF00448">
    <property type="entry name" value="SRP54"/>
    <property type="match status" value="1"/>
</dbReference>
<dbReference type="InterPro" id="IPR003593">
    <property type="entry name" value="AAA+_ATPase"/>
</dbReference>
<dbReference type="InterPro" id="IPR042101">
    <property type="entry name" value="SRP54_N_sf"/>
</dbReference>
<dbReference type="PANTHER" id="PTHR43134:SF1">
    <property type="entry name" value="SIGNAL RECOGNITION PARTICLE RECEPTOR SUBUNIT ALPHA"/>
    <property type="match status" value="1"/>
</dbReference>
<keyword evidence="6 9" id="KW-0472">Membrane</keyword>
<evidence type="ECO:0000256" key="1">
    <source>
        <dbReference type="ARBA" id="ARBA00022475"/>
    </source>
</evidence>
<feature type="binding site" evidence="9">
    <location>
        <begin position="321"/>
        <end position="325"/>
    </location>
    <ligand>
        <name>GTP</name>
        <dbReference type="ChEBI" id="CHEBI:37565"/>
    </ligand>
</feature>
<evidence type="ECO:0000256" key="6">
    <source>
        <dbReference type="ARBA" id="ARBA00023136"/>
    </source>
</evidence>
<sequence>MPQAIWIAIAAVAALIVIAVLVWGLVRYRRRQISLSAGEQTPTLDRSGGYTASSGITFSRTETPERIDTTGLPSVGDDAAAPRDAPKRTVSDVQLPQPDTAAAPVEPAPAPEPEPESEAPVVDEIAPTEGRLERLRGRLARSQNALGRSLLGLIGGGDLDEDSWEQVEDTLLIADLGPTVTSSVVAQLRSELASRDVHTEADARAVLRDVLIAELQPNLDRSVRALPHDDHPSVLLVVGVNGTGKTTTVGKLARVLVADGRRVVLGAADTFRAAAADQLQAWASRVGAEVVRGAEGADPAAVAFDAVDKGIEAGADVVVIDTAGRLHTKTGLMDELGKVKRVVSRRAAVDEVLLVLDATVGQNGLAQARVFADVVEITGAVLTKLDGTAKGGIVFRVQQELGVPVKLVGLGEGPDDLAPFEPAAFVDALLG</sequence>
<dbReference type="InterPro" id="IPR000897">
    <property type="entry name" value="SRP54_GTPase_dom"/>
</dbReference>
<evidence type="ECO:0000313" key="13">
    <source>
        <dbReference type="EMBL" id="WIM88257.1"/>
    </source>
</evidence>
<evidence type="ECO:0000259" key="12">
    <source>
        <dbReference type="PROSITE" id="PS00300"/>
    </source>
</evidence>
<evidence type="ECO:0000256" key="9">
    <source>
        <dbReference type="HAMAP-Rule" id="MF_00920"/>
    </source>
</evidence>
<comment type="similarity">
    <text evidence="9">Belongs to the GTP-binding SRP family. FtsY subfamily.</text>
</comment>
<evidence type="ECO:0000256" key="8">
    <source>
        <dbReference type="ARBA" id="ARBA00048027"/>
    </source>
</evidence>
<evidence type="ECO:0000256" key="4">
    <source>
        <dbReference type="ARBA" id="ARBA00022801"/>
    </source>
</evidence>
<name>A0ABY8VZW3_9MYCO</name>
<proteinExistence type="inferred from homology"/>
<keyword evidence="11" id="KW-0812">Transmembrane</keyword>
<gene>
    <name evidence="9 13" type="primary">ftsY</name>
    <name evidence="13" type="ORF">PT015_01695</name>
</gene>
<evidence type="ECO:0000256" key="11">
    <source>
        <dbReference type="SAM" id="Phobius"/>
    </source>
</evidence>
<evidence type="ECO:0000313" key="14">
    <source>
        <dbReference type="Proteomes" id="UP001236585"/>
    </source>
</evidence>
<feature type="domain" description="SRP54-type proteins GTP-binding" evidence="12">
    <location>
        <begin position="404"/>
        <end position="417"/>
    </location>
</feature>
<protein>
    <recommendedName>
        <fullName evidence="9">Signal recognition particle receptor FtsY</fullName>
        <shortName evidence="9">SRP receptor</shortName>
        <ecNumber evidence="9">3.6.5.4</ecNumber>
    </recommendedName>
</protein>
<dbReference type="SMART" id="SM00962">
    <property type="entry name" value="SRP54"/>
    <property type="match status" value="1"/>
</dbReference>
<dbReference type="Pfam" id="PF02881">
    <property type="entry name" value="SRP54_N"/>
    <property type="match status" value="1"/>
</dbReference>
<dbReference type="InterPro" id="IPR027417">
    <property type="entry name" value="P-loop_NTPase"/>
</dbReference>
<dbReference type="HAMAP" id="MF_00920">
    <property type="entry name" value="FtsY"/>
    <property type="match status" value="1"/>
</dbReference>
<dbReference type="PROSITE" id="PS00300">
    <property type="entry name" value="SRP54"/>
    <property type="match status" value="1"/>
</dbReference>
<dbReference type="RefSeq" id="WP_285188352.1">
    <property type="nucleotide sequence ID" value="NZ_CP126981.1"/>
</dbReference>
<keyword evidence="7 9" id="KW-0675">Receptor</keyword>
<dbReference type="InterPro" id="IPR013822">
    <property type="entry name" value="Signal_recog_particl_SRP54_hlx"/>
</dbReference>
<comment type="function">
    <text evidence="9">Involved in targeting and insertion of nascent membrane proteins into the cytoplasmic membrane. Acts as a receptor for the complex formed by the signal recognition particle (SRP) and the ribosome-nascent chain (RNC).</text>
</comment>
<dbReference type="SMART" id="SM00382">
    <property type="entry name" value="AAA"/>
    <property type="match status" value="1"/>
</dbReference>
<evidence type="ECO:0000256" key="5">
    <source>
        <dbReference type="ARBA" id="ARBA00023134"/>
    </source>
</evidence>
<dbReference type="Gene3D" id="3.40.50.300">
    <property type="entry name" value="P-loop containing nucleotide triphosphate hydrolases"/>
    <property type="match status" value="1"/>
</dbReference>
<accession>A0ABY8VZW3</accession>
<reference evidence="13 14" key="1">
    <citation type="journal article" date="2023" name="Microbiol. Resour. Announc.">
        <title>Complete Genome Sequence of Mycobacterium wuenschmanii, a novel Nontuberculous Mycobacterium Isolated from a captive population of Amazon Milk Frogs.</title>
        <authorList>
            <person name="Hicks J."/>
            <person name="Zeineldin M."/>
            <person name="Ward H."/>
            <person name="Wuenschmann A."/>
            <person name="Camp P."/>
            <person name="Farrell D."/>
            <person name="Lehman K."/>
            <person name="Thacker T."/>
            <person name="Cuthbert E."/>
        </authorList>
    </citation>
    <scope>NUCLEOTIDE SEQUENCE [LARGE SCALE GENOMIC DNA]</scope>
    <source>
        <strain evidence="13 14">Wuenschmanii</strain>
    </source>
</reference>
<dbReference type="PANTHER" id="PTHR43134">
    <property type="entry name" value="SIGNAL RECOGNITION PARTICLE RECEPTOR SUBUNIT ALPHA"/>
    <property type="match status" value="1"/>
</dbReference>
<dbReference type="SUPFAM" id="SSF47364">
    <property type="entry name" value="Domain of the SRP/SRP receptor G-proteins"/>
    <property type="match status" value="1"/>
</dbReference>
<dbReference type="NCBIfam" id="TIGR00064">
    <property type="entry name" value="ftsY"/>
    <property type="match status" value="1"/>
</dbReference>
<keyword evidence="4 9" id="KW-0378">Hydrolase</keyword>
<keyword evidence="11" id="KW-1133">Transmembrane helix</keyword>
<feature type="binding site" evidence="9">
    <location>
        <begin position="239"/>
        <end position="246"/>
    </location>
    <ligand>
        <name>GTP</name>
        <dbReference type="ChEBI" id="CHEBI:37565"/>
    </ligand>
</feature>
<comment type="catalytic activity">
    <reaction evidence="8 9">
        <text>GTP + H2O = GDP + phosphate + H(+)</text>
        <dbReference type="Rhea" id="RHEA:19669"/>
        <dbReference type="ChEBI" id="CHEBI:15377"/>
        <dbReference type="ChEBI" id="CHEBI:15378"/>
        <dbReference type="ChEBI" id="CHEBI:37565"/>
        <dbReference type="ChEBI" id="CHEBI:43474"/>
        <dbReference type="ChEBI" id="CHEBI:58189"/>
        <dbReference type="EC" id="3.6.5.4"/>
    </reaction>
</comment>
<dbReference type="InterPro" id="IPR036225">
    <property type="entry name" value="SRP/SRP_N"/>
</dbReference>
<dbReference type="EC" id="3.6.5.4" evidence="9"/>
<organism evidence="13 14">
    <name type="scientific">Candidatus Mycobacterium wuenschmannii</name>
    <dbReference type="NCBI Taxonomy" id="3027808"/>
    <lineage>
        <taxon>Bacteria</taxon>
        <taxon>Bacillati</taxon>
        <taxon>Actinomycetota</taxon>
        <taxon>Actinomycetes</taxon>
        <taxon>Mycobacteriales</taxon>
        <taxon>Mycobacteriaceae</taxon>
        <taxon>Mycobacterium</taxon>
    </lineage>
</organism>
<dbReference type="EMBL" id="CP126981">
    <property type="protein sequence ID" value="WIM88257.1"/>
    <property type="molecule type" value="Genomic_DNA"/>
</dbReference>
<keyword evidence="5 9" id="KW-0342">GTP-binding</keyword>
<keyword evidence="3 9" id="KW-0547">Nucleotide-binding</keyword>
<comment type="subcellular location">
    <subcellularLocation>
        <location evidence="9">Cell membrane</location>
        <topology evidence="9">Peripheral membrane protein</topology>
        <orientation evidence="9">Cytoplasmic side</orientation>
    </subcellularLocation>
    <subcellularLocation>
        <location evidence="9">Cytoplasm</location>
    </subcellularLocation>
</comment>
<keyword evidence="2 9" id="KW-0963">Cytoplasm</keyword>
<dbReference type="SUPFAM" id="SSF52540">
    <property type="entry name" value="P-loop containing nucleoside triphosphate hydrolases"/>
    <property type="match status" value="1"/>
</dbReference>
<comment type="subunit">
    <text evidence="9">Part of the signal recognition particle protein translocation system, which is composed of SRP and FtsY.</text>
</comment>
<evidence type="ECO:0000256" key="2">
    <source>
        <dbReference type="ARBA" id="ARBA00022490"/>
    </source>
</evidence>
<evidence type="ECO:0000256" key="3">
    <source>
        <dbReference type="ARBA" id="ARBA00022741"/>
    </source>
</evidence>